<dbReference type="Pfam" id="PF13426">
    <property type="entry name" value="PAS_9"/>
    <property type="match status" value="2"/>
</dbReference>
<feature type="domain" description="PAS" evidence="15">
    <location>
        <begin position="8"/>
        <end position="85"/>
    </location>
</feature>
<keyword evidence="5" id="KW-0675">Receptor</keyword>
<comment type="catalytic activity">
    <reaction evidence="12">
        <text>L-threonyl-[protein] + ATP = O-phospho-L-threonyl-[protein] + ADP + H(+)</text>
        <dbReference type="Rhea" id="RHEA:46608"/>
        <dbReference type="Rhea" id="RHEA-COMP:11060"/>
        <dbReference type="Rhea" id="RHEA-COMP:11605"/>
        <dbReference type="ChEBI" id="CHEBI:15378"/>
        <dbReference type="ChEBI" id="CHEBI:30013"/>
        <dbReference type="ChEBI" id="CHEBI:30616"/>
        <dbReference type="ChEBI" id="CHEBI:61977"/>
        <dbReference type="ChEBI" id="CHEBI:456216"/>
        <dbReference type="EC" id="2.7.11.1"/>
    </reaction>
</comment>
<keyword evidence="11" id="KW-0067">ATP-binding</keyword>
<protein>
    <recommendedName>
        <fullName evidence="3">non-specific serine/threonine protein kinase</fullName>
        <ecNumber evidence="3">2.7.11.1</ecNumber>
    </recommendedName>
</protein>
<dbReference type="EC" id="2.7.11.1" evidence="3"/>
<keyword evidence="4" id="KW-0723">Serine/threonine-protein kinase</keyword>
<dbReference type="SMART" id="SM00220">
    <property type="entry name" value="S_TKc"/>
    <property type="match status" value="1"/>
</dbReference>
<comment type="cofactor">
    <cofactor evidence="1">
        <name>FMN</name>
        <dbReference type="ChEBI" id="CHEBI:58210"/>
    </cofactor>
</comment>
<comment type="similarity">
    <text evidence="2">Belongs to the protein kinase superfamily. AGC Ser/Thr protein kinase family.</text>
</comment>
<evidence type="ECO:0000256" key="7">
    <source>
        <dbReference type="ARBA" id="ARBA00022606"/>
    </source>
</evidence>
<organism evidence="17">
    <name type="scientific">Halochlorococcum marinum</name>
    <dbReference type="NCBI Taxonomy" id="1799581"/>
    <lineage>
        <taxon>Eukaryota</taxon>
        <taxon>Viridiplantae</taxon>
        <taxon>Chlorophyta</taxon>
        <taxon>core chlorophytes</taxon>
        <taxon>Ulvophyceae</taxon>
        <taxon>Chlorocystidales</taxon>
        <taxon>Chlorocystidaceae</taxon>
        <taxon>Halochlorococcum</taxon>
    </lineage>
</organism>
<dbReference type="Gene3D" id="1.10.510.10">
    <property type="entry name" value="Transferase(Phosphotransferase) domain 1"/>
    <property type="match status" value="1"/>
</dbReference>
<dbReference type="FunFam" id="1.10.510.10:FF:000024">
    <property type="entry name" value="Probable serine/threonine-protein kinase cot-1"/>
    <property type="match status" value="1"/>
</dbReference>
<evidence type="ECO:0000259" key="14">
    <source>
        <dbReference type="PROSITE" id="PS50011"/>
    </source>
</evidence>
<dbReference type="InterPro" id="IPR000700">
    <property type="entry name" value="PAS-assoc_C"/>
</dbReference>
<dbReference type="PROSITE" id="PS50113">
    <property type="entry name" value="PAC"/>
    <property type="match status" value="2"/>
</dbReference>
<dbReference type="SMART" id="SM00086">
    <property type="entry name" value="PAC"/>
    <property type="match status" value="2"/>
</dbReference>
<dbReference type="GO" id="GO:0007010">
    <property type="term" value="P:cytoskeleton organization"/>
    <property type="evidence" value="ECO:0007669"/>
    <property type="project" value="UniProtKB-ARBA"/>
</dbReference>
<dbReference type="InterPro" id="IPR008271">
    <property type="entry name" value="Ser/Thr_kinase_AS"/>
</dbReference>
<dbReference type="GO" id="GO:0005524">
    <property type="term" value="F:ATP binding"/>
    <property type="evidence" value="ECO:0007669"/>
    <property type="project" value="UniProtKB-KW"/>
</dbReference>
<keyword evidence="10" id="KW-0418">Kinase</keyword>
<evidence type="ECO:0000256" key="6">
    <source>
        <dbReference type="ARBA" id="ARBA00022553"/>
    </source>
</evidence>
<evidence type="ECO:0000313" key="17">
    <source>
        <dbReference type="EMBL" id="AML76358.1"/>
    </source>
</evidence>
<evidence type="ECO:0000256" key="4">
    <source>
        <dbReference type="ARBA" id="ARBA00022527"/>
    </source>
</evidence>
<dbReference type="Gene3D" id="3.30.200.20">
    <property type="entry name" value="Phosphorylase Kinase, domain 1"/>
    <property type="match status" value="1"/>
</dbReference>
<comment type="catalytic activity">
    <reaction evidence="13">
        <text>L-seryl-[protein] + ATP = O-phospho-L-seryl-[protein] + ADP + H(+)</text>
        <dbReference type="Rhea" id="RHEA:17989"/>
        <dbReference type="Rhea" id="RHEA-COMP:9863"/>
        <dbReference type="Rhea" id="RHEA-COMP:11604"/>
        <dbReference type="ChEBI" id="CHEBI:15378"/>
        <dbReference type="ChEBI" id="CHEBI:29999"/>
        <dbReference type="ChEBI" id="CHEBI:30616"/>
        <dbReference type="ChEBI" id="CHEBI:83421"/>
        <dbReference type="ChEBI" id="CHEBI:456216"/>
        <dbReference type="EC" id="2.7.11.1"/>
    </reaction>
</comment>
<dbReference type="InterPro" id="IPR001610">
    <property type="entry name" value="PAC"/>
</dbReference>
<evidence type="ECO:0000259" key="16">
    <source>
        <dbReference type="PROSITE" id="PS50113"/>
    </source>
</evidence>
<dbReference type="GO" id="GO:0004674">
    <property type="term" value="F:protein serine/threonine kinase activity"/>
    <property type="evidence" value="ECO:0007669"/>
    <property type="project" value="UniProtKB-KW"/>
</dbReference>
<keyword evidence="5" id="KW-0157">Chromophore</keyword>
<sequence>MRSQVPAPASQLTKVLAGLRHTFVVADANLPDCPLVYASEGFYQMTGYASDEVLGHNCRFLQGEGTDPKEVAKIRECVRQGESGSVRLLNYRKDGTPFWNLLTVTPIKTEDGTVSKFVGVQVDVTSKTEGKAFSDSTGVPLLVKYDARLREGVAKNIVQDVTSAVEGAEAGAAPAAAQPKSFPRVALDLATTVERIQQNFVICDPTLPDCPIVFASDAFLELTEYCREEVLGRNCRFLQGPGTDSRAVAQIRSAVRSNSECAVRILNYTKTGRAFWNMFTLAPMADVDGTARFFIGVQVDVTAADLDAVSAPDALPAVQSDAAIEQAKGATGRIAYALQDLAPSPQDVWASIRSDVVPLKPHKQDLDQVYKALQDLQKRDGGLKLSQFRRLKQLGTGDVGLVDLVNILGSDLNLAMKTLDKGEMQERNKVARVLTEDSILNTVDHPFLATLYGTLQTDTHLHFLMEYCEGGELYGLLCVQRNKRIKEAHACFYAAEVLLALQYLHLLGYVYRDLKPENILLHHTGHVLLTDFDLSYSKGVTQPRLVRSGSSKTRGKADVDCTLVAEPEARANSFVGTEEYLAPEVIDANGHGAPVDWWSLGILIYELVYGTTPFRGQRRDETFQAVVRKTLTFPAKPVVSPACQDLVTRLLVKDPAQRLGTKLGAEEIKAHPWFKEHAIDFPLIRNRTPPFIPHRKVAAPAPMK</sequence>
<evidence type="ECO:0000256" key="9">
    <source>
        <dbReference type="ARBA" id="ARBA00022741"/>
    </source>
</evidence>
<keyword evidence="9" id="KW-0547">Nucleotide-binding</keyword>
<dbReference type="PROSITE" id="PS50112">
    <property type="entry name" value="PAS"/>
    <property type="match status" value="1"/>
</dbReference>
<dbReference type="GO" id="GO:0009882">
    <property type="term" value="F:blue light photoreceptor activity"/>
    <property type="evidence" value="ECO:0007669"/>
    <property type="project" value="UniProtKB-ARBA"/>
</dbReference>
<dbReference type="NCBIfam" id="TIGR00229">
    <property type="entry name" value="sensory_box"/>
    <property type="match status" value="2"/>
</dbReference>
<evidence type="ECO:0000256" key="3">
    <source>
        <dbReference type="ARBA" id="ARBA00012513"/>
    </source>
</evidence>
<proteinExistence type="evidence at transcript level"/>
<keyword evidence="8" id="KW-0808">Transferase</keyword>
<keyword evidence="6" id="KW-0597">Phosphoprotein</keyword>
<keyword evidence="5" id="KW-0600">Photoreceptor protein</keyword>
<feature type="domain" description="PAC" evidence="16">
    <location>
        <begin position="82"/>
        <end position="136"/>
    </location>
</feature>
<keyword evidence="7" id="KW-0716">Sensory transduction</keyword>
<dbReference type="SUPFAM" id="SSF55785">
    <property type="entry name" value="PYP-like sensor domain (PAS domain)"/>
    <property type="match status" value="2"/>
</dbReference>
<dbReference type="InterPro" id="IPR035965">
    <property type="entry name" value="PAS-like_dom_sf"/>
</dbReference>
<name>A0A126WVN3_9CHLO</name>
<evidence type="ECO:0000256" key="1">
    <source>
        <dbReference type="ARBA" id="ARBA00001917"/>
    </source>
</evidence>
<dbReference type="CDD" id="cd05574">
    <property type="entry name" value="STKc_phototropin_like"/>
    <property type="match status" value="1"/>
</dbReference>
<dbReference type="InterPro" id="IPR000719">
    <property type="entry name" value="Prot_kinase_dom"/>
</dbReference>
<dbReference type="SUPFAM" id="SSF56112">
    <property type="entry name" value="Protein kinase-like (PK-like)"/>
    <property type="match status" value="1"/>
</dbReference>
<reference evidence="17" key="1">
    <citation type="journal article" date="2016" name="Proc. Natl. Acad. Sci. U.S.A.">
        <title>Functional and topological diversity of LOV domain photoreceptors.</title>
        <authorList>
            <person name="Glantz S.T."/>
            <person name="Carpenter E.J."/>
            <person name="Melkonian M."/>
            <person name="Gardner K.H."/>
            <person name="Boyden E.S."/>
            <person name="Wong G.K."/>
            <person name="Chow B.Y."/>
        </authorList>
    </citation>
    <scope>NUCLEOTIDE SEQUENCE</scope>
    <source>
        <strain evidence="17">ALZF_2002010</strain>
    </source>
</reference>
<accession>A0A126WVN3</accession>
<feature type="domain" description="Protein kinase" evidence="14">
    <location>
        <begin position="388"/>
        <end position="674"/>
    </location>
</feature>
<evidence type="ECO:0000256" key="5">
    <source>
        <dbReference type="ARBA" id="ARBA00022543"/>
    </source>
</evidence>
<dbReference type="PANTHER" id="PTHR45637">
    <property type="entry name" value="FLIPPASE KINASE 1-RELATED"/>
    <property type="match status" value="1"/>
</dbReference>
<evidence type="ECO:0000256" key="8">
    <source>
        <dbReference type="ARBA" id="ARBA00022679"/>
    </source>
</evidence>
<dbReference type="PROSITE" id="PS00108">
    <property type="entry name" value="PROTEIN_KINASE_ST"/>
    <property type="match status" value="1"/>
</dbReference>
<dbReference type="CDD" id="cd00130">
    <property type="entry name" value="PAS"/>
    <property type="match status" value="2"/>
</dbReference>
<dbReference type="EMBL" id="KU698167">
    <property type="protein sequence ID" value="AML76358.1"/>
    <property type="molecule type" value="mRNA"/>
</dbReference>
<dbReference type="AlphaFoldDB" id="A0A126WVN3"/>
<evidence type="ECO:0000256" key="2">
    <source>
        <dbReference type="ARBA" id="ARBA00009903"/>
    </source>
</evidence>
<dbReference type="InterPro" id="IPR000014">
    <property type="entry name" value="PAS"/>
</dbReference>
<feature type="domain" description="PAC" evidence="16">
    <location>
        <begin position="259"/>
        <end position="313"/>
    </location>
</feature>
<dbReference type="Pfam" id="PF00069">
    <property type="entry name" value="Pkinase"/>
    <property type="match status" value="1"/>
</dbReference>
<dbReference type="SMART" id="SM00091">
    <property type="entry name" value="PAS"/>
    <property type="match status" value="2"/>
</dbReference>
<evidence type="ECO:0000256" key="10">
    <source>
        <dbReference type="ARBA" id="ARBA00022777"/>
    </source>
</evidence>
<dbReference type="InterPro" id="IPR011009">
    <property type="entry name" value="Kinase-like_dom_sf"/>
</dbReference>
<dbReference type="Gene3D" id="3.30.450.20">
    <property type="entry name" value="PAS domain"/>
    <property type="match status" value="2"/>
</dbReference>
<evidence type="ECO:0000256" key="12">
    <source>
        <dbReference type="ARBA" id="ARBA00047899"/>
    </source>
</evidence>
<evidence type="ECO:0000259" key="15">
    <source>
        <dbReference type="PROSITE" id="PS50112"/>
    </source>
</evidence>
<evidence type="ECO:0000256" key="13">
    <source>
        <dbReference type="ARBA" id="ARBA00048679"/>
    </source>
</evidence>
<dbReference type="PROSITE" id="PS50011">
    <property type="entry name" value="PROTEIN_KINASE_DOM"/>
    <property type="match status" value="1"/>
</dbReference>
<evidence type="ECO:0000256" key="11">
    <source>
        <dbReference type="ARBA" id="ARBA00022840"/>
    </source>
</evidence>